<gene>
    <name evidence="1" type="ORF">GQ55_2G295000</name>
</gene>
<sequence length="70" mass="7884">MKHYGTARLPINSILLCSIFQQTGAALVWPSSLLFYTIGFSCEAPLQLKRVHSTLTRGQRQIDQTCKDVM</sequence>
<keyword evidence="2" id="KW-1185">Reference proteome</keyword>
<evidence type="ECO:0000313" key="2">
    <source>
        <dbReference type="Proteomes" id="UP000244336"/>
    </source>
</evidence>
<organism evidence="1 2">
    <name type="scientific">Panicum hallii var. hallii</name>
    <dbReference type="NCBI Taxonomy" id="1504633"/>
    <lineage>
        <taxon>Eukaryota</taxon>
        <taxon>Viridiplantae</taxon>
        <taxon>Streptophyta</taxon>
        <taxon>Embryophyta</taxon>
        <taxon>Tracheophyta</taxon>
        <taxon>Spermatophyta</taxon>
        <taxon>Magnoliopsida</taxon>
        <taxon>Liliopsida</taxon>
        <taxon>Poales</taxon>
        <taxon>Poaceae</taxon>
        <taxon>PACMAD clade</taxon>
        <taxon>Panicoideae</taxon>
        <taxon>Panicodae</taxon>
        <taxon>Paniceae</taxon>
        <taxon>Panicinae</taxon>
        <taxon>Panicum</taxon>
        <taxon>Panicum sect. Panicum</taxon>
    </lineage>
</organism>
<dbReference type="AlphaFoldDB" id="A0A2T7ETP5"/>
<dbReference type="EMBL" id="CM009750">
    <property type="protein sequence ID" value="PUZ71196.1"/>
    <property type="molecule type" value="Genomic_DNA"/>
</dbReference>
<name>A0A2T7ETP5_9POAL</name>
<proteinExistence type="predicted"/>
<protein>
    <submittedName>
        <fullName evidence="1">Uncharacterized protein</fullName>
    </submittedName>
</protein>
<accession>A0A2T7ETP5</accession>
<dbReference type="Proteomes" id="UP000244336">
    <property type="component" value="Chromosome 2"/>
</dbReference>
<reference evidence="1 2" key="1">
    <citation type="submission" date="2018-04" db="EMBL/GenBank/DDBJ databases">
        <title>WGS assembly of Panicum hallii var. hallii HAL2.</title>
        <authorList>
            <person name="Lovell J."/>
            <person name="Jenkins J."/>
            <person name="Lowry D."/>
            <person name="Mamidi S."/>
            <person name="Sreedasyam A."/>
            <person name="Weng X."/>
            <person name="Barry K."/>
            <person name="Bonette J."/>
            <person name="Campitelli B."/>
            <person name="Daum C."/>
            <person name="Gordon S."/>
            <person name="Gould B."/>
            <person name="Lipzen A."/>
            <person name="MacQueen A."/>
            <person name="Palacio-Mejia J."/>
            <person name="Plott C."/>
            <person name="Shakirov E."/>
            <person name="Shu S."/>
            <person name="Yoshinaga Y."/>
            <person name="Zane M."/>
            <person name="Rokhsar D."/>
            <person name="Grimwood J."/>
            <person name="Schmutz J."/>
            <person name="Juenger T."/>
        </authorList>
    </citation>
    <scope>NUCLEOTIDE SEQUENCE [LARGE SCALE GENOMIC DNA]</scope>
    <source>
        <strain evidence="2">cv. HAL2</strain>
    </source>
</reference>
<dbReference type="Gramene" id="PUZ71196">
    <property type="protein sequence ID" value="PUZ71196"/>
    <property type="gene ID" value="GQ55_2G295000"/>
</dbReference>
<evidence type="ECO:0000313" key="1">
    <source>
        <dbReference type="EMBL" id="PUZ71196.1"/>
    </source>
</evidence>